<gene>
    <name evidence="8" type="ORF">EXIGLDRAFT_720049</name>
</gene>
<sequence length="305" mass="33925">TFYPPTPAKDDDALRFGILGAANVAPYALINPARSQDLLDDPSIDVVYNPLPNGLHYEWTMKALKARKHVLLEKPSCNTAAETRRVFEYAREQGVVVLEAFHYRFHPAAHRLKEIVRSGELGKVLSLDGAMSIPRGLMSKDDIRFNYDLGGGAMMDMGTYPLSFIRFITDAEPSITSAHAIPATDPRVDAATFASLVLPEDVTASIECNLAAPPRYGFVPRMVRISMTVKCERGEVTLWNFGAPSLYHYISVKTYRYELEAFVNKLRGRVPHHWVEGDDSVAQMEAIEQVYAKSGLGTRPASTYV</sequence>
<keyword evidence="2" id="KW-0560">Oxidoreductase</keyword>
<dbReference type="EMBL" id="KV425897">
    <property type="protein sequence ID" value="KZW00995.1"/>
    <property type="molecule type" value="Genomic_DNA"/>
</dbReference>
<evidence type="ECO:0000256" key="1">
    <source>
        <dbReference type="ARBA" id="ARBA00010928"/>
    </source>
</evidence>
<dbReference type="Gene3D" id="3.30.360.10">
    <property type="entry name" value="Dihydrodipicolinate Reductase, domain 2"/>
    <property type="match status" value="1"/>
</dbReference>
<organism evidence="8 9">
    <name type="scientific">Exidia glandulosa HHB12029</name>
    <dbReference type="NCBI Taxonomy" id="1314781"/>
    <lineage>
        <taxon>Eukaryota</taxon>
        <taxon>Fungi</taxon>
        <taxon>Dikarya</taxon>
        <taxon>Basidiomycota</taxon>
        <taxon>Agaricomycotina</taxon>
        <taxon>Agaricomycetes</taxon>
        <taxon>Auriculariales</taxon>
        <taxon>Exidiaceae</taxon>
        <taxon>Exidia</taxon>
    </lineage>
</organism>
<dbReference type="SUPFAM" id="SSF55347">
    <property type="entry name" value="Glyceraldehyde-3-phosphate dehydrogenase-like, C-terminal domain"/>
    <property type="match status" value="1"/>
</dbReference>
<comment type="similarity">
    <text evidence="1">Belongs to the Gfo/Idh/MocA family.</text>
</comment>
<feature type="non-terminal residue" evidence="8">
    <location>
        <position position="1"/>
    </location>
</feature>
<evidence type="ECO:0000256" key="2">
    <source>
        <dbReference type="ARBA" id="ARBA00023002"/>
    </source>
</evidence>
<dbReference type="PANTHER" id="PTHR22604">
    <property type="entry name" value="OXIDOREDUCTASES"/>
    <property type="match status" value="1"/>
</dbReference>
<evidence type="ECO:0000256" key="3">
    <source>
        <dbReference type="ARBA" id="ARBA00038984"/>
    </source>
</evidence>
<dbReference type="GO" id="GO:0000166">
    <property type="term" value="F:nucleotide binding"/>
    <property type="evidence" value="ECO:0007669"/>
    <property type="project" value="InterPro"/>
</dbReference>
<protein>
    <recommendedName>
        <fullName evidence="3">D-xylose 1-dehydrogenase (NADP(+), D-xylono-1,5-lactone-forming)</fullName>
        <ecNumber evidence="3">1.1.1.179</ecNumber>
    </recommendedName>
    <alternativeName>
        <fullName evidence="4">D-xylose-NADP dehydrogenase</fullName>
    </alternativeName>
</protein>
<evidence type="ECO:0000259" key="6">
    <source>
        <dbReference type="Pfam" id="PF01408"/>
    </source>
</evidence>
<evidence type="ECO:0000256" key="4">
    <source>
        <dbReference type="ARBA" id="ARBA00042988"/>
    </source>
</evidence>
<reference evidence="8 9" key="1">
    <citation type="journal article" date="2016" name="Mol. Biol. Evol.">
        <title>Comparative Genomics of Early-Diverging Mushroom-Forming Fungi Provides Insights into the Origins of Lignocellulose Decay Capabilities.</title>
        <authorList>
            <person name="Nagy L.G."/>
            <person name="Riley R."/>
            <person name="Tritt A."/>
            <person name="Adam C."/>
            <person name="Daum C."/>
            <person name="Floudas D."/>
            <person name="Sun H."/>
            <person name="Yadav J.S."/>
            <person name="Pangilinan J."/>
            <person name="Larsson K.H."/>
            <person name="Matsuura K."/>
            <person name="Barry K."/>
            <person name="Labutti K."/>
            <person name="Kuo R."/>
            <person name="Ohm R.A."/>
            <person name="Bhattacharya S.S."/>
            <person name="Shirouzu T."/>
            <person name="Yoshinaga Y."/>
            <person name="Martin F.M."/>
            <person name="Grigoriev I.V."/>
            <person name="Hibbett D.S."/>
        </authorList>
    </citation>
    <scope>NUCLEOTIDE SEQUENCE [LARGE SCALE GENOMIC DNA]</scope>
    <source>
        <strain evidence="8 9">HHB12029</strain>
    </source>
</reference>
<dbReference type="EC" id="1.1.1.179" evidence="3"/>
<feature type="domain" description="GFO/IDH/MocA-like oxidoreductase" evidence="7">
    <location>
        <begin position="111"/>
        <end position="236"/>
    </location>
</feature>
<name>A0A165NNL1_EXIGL</name>
<keyword evidence="9" id="KW-1185">Reference proteome</keyword>
<evidence type="ECO:0000256" key="5">
    <source>
        <dbReference type="ARBA" id="ARBA00049233"/>
    </source>
</evidence>
<proteinExistence type="inferred from homology"/>
<dbReference type="Pfam" id="PF22725">
    <property type="entry name" value="GFO_IDH_MocA_C3"/>
    <property type="match status" value="1"/>
</dbReference>
<dbReference type="Gene3D" id="3.40.50.720">
    <property type="entry name" value="NAD(P)-binding Rossmann-like Domain"/>
    <property type="match status" value="1"/>
</dbReference>
<dbReference type="OrthoDB" id="64915at2759"/>
<feature type="domain" description="Gfo/Idh/MocA-like oxidoreductase N-terminal" evidence="6">
    <location>
        <begin position="36"/>
        <end position="99"/>
    </location>
</feature>
<accession>A0A165NNL1</accession>
<dbReference type="InterPro" id="IPR036291">
    <property type="entry name" value="NAD(P)-bd_dom_sf"/>
</dbReference>
<evidence type="ECO:0000259" key="7">
    <source>
        <dbReference type="Pfam" id="PF22725"/>
    </source>
</evidence>
<dbReference type="Pfam" id="PF01408">
    <property type="entry name" value="GFO_IDH_MocA"/>
    <property type="match status" value="1"/>
</dbReference>
<dbReference type="GO" id="GO:0047837">
    <property type="term" value="F:D-xylose 1-dehydrogenase (NADP+) activity"/>
    <property type="evidence" value="ECO:0007669"/>
    <property type="project" value="UniProtKB-EC"/>
</dbReference>
<dbReference type="InterPro" id="IPR055170">
    <property type="entry name" value="GFO_IDH_MocA-like_dom"/>
</dbReference>
<dbReference type="SUPFAM" id="SSF51735">
    <property type="entry name" value="NAD(P)-binding Rossmann-fold domains"/>
    <property type="match status" value="1"/>
</dbReference>
<dbReference type="Proteomes" id="UP000077266">
    <property type="component" value="Unassembled WGS sequence"/>
</dbReference>
<dbReference type="InterPro" id="IPR000683">
    <property type="entry name" value="Gfo/Idh/MocA-like_OxRdtase_N"/>
</dbReference>
<dbReference type="InterPro" id="IPR050984">
    <property type="entry name" value="Gfo/Idh/MocA_domain"/>
</dbReference>
<evidence type="ECO:0000313" key="9">
    <source>
        <dbReference type="Proteomes" id="UP000077266"/>
    </source>
</evidence>
<comment type="catalytic activity">
    <reaction evidence="5">
        <text>D-xylose + NADP(+) = D-xylono-1,5-lactone + NADPH + H(+)</text>
        <dbReference type="Rhea" id="RHEA:22000"/>
        <dbReference type="ChEBI" id="CHEBI:15378"/>
        <dbReference type="ChEBI" id="CHEBI:15867"/>
        <dbReference type="ChEBI" id="CHEBI:53455"/>
        <dbReference type="ChEBI" id="CHEBI:57783"/>
        <dbReference type="ChEBI" id="CHEBI:58349"/>
        <dbReference type="EC" id="1.1.1.179"/>
    </reaction>
</comment>
<dbReference type="AlphaFoldDB" id="A0A165NNL1"/>
<dbReference type="STRING" id="1314781.A0A165NNL1"/>
<evidence type="ECO:0000313" key="8">
    <source>
        <dbReference type="EMBL" id="KZW00995.1"/>
    </source>
</evidence>
<dbReference type="InParanoid" id="A0A165NNL1"/>
<dbReference type="PANTHER" id="PTHR22604:SF105">
    <property type="entry name" value="TRANS-1,2-DIHYDROBENZENE-1,2-DIOL DEHYDROGENASE"/>
    <property type="match status" value="1"/>
</dbReference>